<proteinExistence type="predicted"/>
<dbReference type="InterPro" id="IPR000182">
    <property type="entry name" value="GNAT_dom"/>
</dbReference>
<dbReference type="OrthoDB" id="5197788at2"/>
<dbReference type="PROSITE" id="PS51186">
    <property type="entry name" value="GNAT"/>
    <property type="match status" value="1"/>
</dbReference>
<evidence type="ECO:0000259" key="3">
    <source>
        <dbReference type="PROSITE" id="PS51186"/>
    </source>
</evidence>
<dbReference type="InterPro" id="IPR016181">
    <property type="entry name" value="Acyl_CoA_acyltransferase"/>
</dbReference>
<evidence type="ECO:0000256" key="2">
    <source>
        <dbReference type="ARBA" id="ARBA00023315"/>
    </source>
</evidence>
<keyword evidence="5" id="KW-1185">Reference proteome</keyword>
<gene>
    <name evidence="4" type="ORF">FCE95_15955</name>
</gene>
<protein>
    <submittedName>
        <fullName evidence="4">GNAT family N-acetyltransferase</fullName>
    </submittedName>
</protein>
<organism evidence="4 5">
    <name type="scientific">Luteimonas gilva</name>
    <dbReference type="NCBI Taxonomy" id="2572684"/>
    <lineage>
        <taxon>Bacteria</taxon>
        <taxon>Pseudomonadati</taxon>
        <taxon>Pseudomonadota</taxon>
        <taxon>Gammaproteobacteria</taxon>
        <taxon>Lysobacterales</taxon>
        <taxon>Lysobacteraceae</taxon>
        <taxon>Luteimonas</taxon>
    </lineage>
</organism>
<dbReference type="Pfam" id="PF13508">
    <property type="entry name" value="Acetyltransf_7"/>
    <property type="match status" value="1"/>
</dbReference>
<keyword evidence="1 4" id="KW-0808">Transferase</keyword>
<dbReference type="NCBIfam" id="NF040501">
    <property type="entry name" value="resist_ArsN2"/>
    <property type="match status" value="1"/>
</dbReference>
<evidence type="ECO:0000256" key="1">
    <source>
        <dbReference type="ARBA" id="ARBA00022679"/>
    </source>
</evidence>
<feature type="domain" description="N-acetyltransferase" evidence="3">
    <location>
        <begin position="5"/>
        <end position="147"/>
    </location>
</feature>
<reference evidence="4 5" key="1">
    <citation type="submission" date="2019-04" db="EMBL/GenBank/DDBJ databases">
        <title>Reference strain of H23.</title>
        <authorList>
            <person name="Luo X."/>
        </authorList>
    </citation>
    <scope>NUCLEOTIDE SEQUENCE [LARGE SCALE GENOMIC DNA]</scope>
    <source>
        <strain evidence="4 5">H23</strain>
    </source>
</reference>
<evidence type="ECO:0000313" key="4">
    <source>
        <dbReference type="EMBL" id="TKR29616.1"/>
    </source>
</evidence>
<dbReference type="Gene3D" id="3.40.630.30">
    <property type="match status" value="1"/>
</dbReference>
<dbReference type="Proteomes" id="UP000308707">
    <property type="component" value="Unassembled WGS sequence"/>
</dbReference>
<dbReference type="InterPro" id="IPR050832">
    <property type="entry name" value="Bact_Acetyltransf"/>
</dbReference>
<accession>A0A4U5JLL3</accession>
<keyword evidence="2" id="KW-0012">Acyltransferase</keyword>
<sequence length="149" mass="15556">MLLMLTLRAASATDAPVIRDLLATAALPVDDLESSEIDFVVAEQAGTVHGTVGVQALGNIGLLRSLAVSPAARTAGTGTALVDAIEAHAAARGIRRLVLLTETAAPFFMKRGYALADRATMPEALQDTAEFRSLCPSTATCLAKDLRHD</sequence>
<dbReference type="PANTHER" id="PTHR43877">
    <property type="entry name" value="AMINOALKYLPHOSPHONATE N-ACETYLTRANSFERASE-RELATED-RELATED"/>
    <property type="match status" value="1"/>
</dbReference>
<dbReference type="EMBL" id="SZUA01000003">
    <property type="protein sequence ID" value="TKR29616.1"/>
    <property type="molecule type" value="Genomic_DNA"/>
</dbReference>
<dbReference type="GO" id="GO:0016747">
    <property type="term" value="F:acyltransferase activity, transferring groups other than amino-acyl groups"/>
    <property type="evidence" value="ECO:0007669"/>
    <property type="project" value="InterPro"/>
</dbReference>
<name>A0A4U5JLL3_9GAMM</name>
<dbReference type="AlphaFoldDB" id="A0A4U5JLL3"/>
<dbReference type="CDD" id="cd04301">
    <property type="entry name" value="NAT_SF"/>
    <property type="match status" value="1"/>
</dbReference>
<comment type="caution">
    <text evidence="4">The sequence shown here is derived from an EMBL/GenBank/DDBJ whole genome shotgun (WGS) entry which is preliminary data.</text>
</comment>
<dbReference type="SUPFAM" id="SSF55729">
    <property type="entry name" value="Acyl-CoA N-acyltransferases (Nat)"/>
    <property type="match status" value="1"/>
</dbReference>
<evidence type="ECO:0000313" key="5">
    <source>
        <dbReference type="Proteomes" id="UP000308707"/>
    </source>
</evidence>